<keyword evidence="4" id="KW-1185">Reference proteome</keyword>
<evidence type="ECO:0000313" key="3">
    <source>
        <dbReference type="Ensembl" id="ENSLBEP00000038834.1"/>
    </source>
</evidence>
<dbReference type="SMART" id="SM00406">
    <property type="entry name" value="IGv"/>
    <property type="match status" value="1"/>
</dbReference>
<dbReference type="InterPro" id="IPR013106">
    <property type="entry name" value="Ig_V-set"/>
</dbReference>
<organism evidence="3 4">
    <name type="scientific">Labrus bergylta</name>
    <name type="common">ballan wrasse</name>
    <dbReference type="NCBI Taxonomy" id="56723"/>
    <lineage>
        <taxon>Eukaryota</taxon>
        <taxon>Metazoa</taxon>
        <taxon>Chordata</taxon>
        <taxon>Craniata</taxon>
        <taxon>Vertebrata</taxon>
        <taxon>Euteleostomi</taxon>
        <taxon>Actinopterygii</taxon>
        <taxon>Neopterygii</taxon>
        <taxon>Teleostei</taxon>
        <taxon>Neoteleostei</taxon>
        <taxon>Acanthomorphata</taxon>
        <taxon>Eupercaria</taxon>
        <taxon>Labriformes</taxon>
        <taxon>Labridae</taxon>
        <taxon>Labrus</taxon>
    </lineage>
</organism>
<dbReference type="InterPro" id="IPR013783">
    <property type="entry name" value="Ig-like_fold"/>
</dbReference>
<dbReference type="InParanoid" id="A0A3Q3H3H0"/>
<feature type="domain" description="Ig-like" evidence="2">
    <location>
        <begin position="31"/>
        <end position="136"/>
    </location>
</feature>
<proteinExistence type="predicted"/>
<dbReference type="Pfam" id="PF07686">
    <property type="entry name" value="V-set"/>
    <property type="match status" value="1"/>
</dbReference>
<protein>
    <recommendedName>
        <fullName evidence="2">Ig-like domain-containing protein</fullName>
    </recommendedName>
</protein>
<dbReference type="Ensembl" id="ENSLBET00000040490.1">
    <property type="protein sequence ID" value="ENSLBEP00000038834.1"/>
    <property type="gene ID" value="ENSLBEG00000029009.1"/>
</dbReference>
<dbReference type="AlphaFoldDB" id="A0A3Q3H3H0"/>
<dbReference type="Proteomes" id="UP000261660">
    <property type="component" value="Unplaced"/>
</dbReference>
<dbReference type="PANTHER" id="PTHR23267">
    <property type="entry name" value="IMMUNOGLOBULIN LIGHT CHAIN"/>
    <property type="match status" value="1"/>
</dbReference>
<evidence type="ECO:0000313" key="4">
    <source>
        <dbReference type="Proteomes" id="UP000261660"/>
    </source>
</evidence>
<dbReference type="InterPro" id="IPR007110">
    <property type="entry name" value="Ig-like_dom"/>
</dbReference>
<feature type="region of interest" description="Disordered" evidence="1">
    <location>
        <begin position="182"/>
        <end position="202"/>
    </location>
</feature>
<reference evidence="3" key="2">
    <citation type="submission" date="2025-09" db="UniProtKB">
        <authorList>
            <consortium name="Ensembl"/>
        </authorList>
    </citation>
    <scope>IDENTIFICATION</scope>
</reference>
<dbReference type="InterPro" id="IPR050150">
    <property type="entry name" value="IgV_Light_Chain"/>
</dbReference>
<evidence type="ECO:0000259" key="2">
    <source>
        <dbReference type="PROSITE" id="PS50835"/>
    </source>
</evidence>
<reference evidence="3" key="1">
    <citation type="submission" date="2025-08" db="UniProtKB">
        <authorList>
            <consortium name="Ensembl"/>
        </authorList>
    </citation>
    <scope>IDENTIFICATION</scope>
</reference>
<name>A0A3Q3H3H0_9LABR</name>
<dbReference type="SUPFAM" id="SSF48726">
    <property type="entry name" value="Immunoglobulin"/>
    <property type="match status" value="1"/>
</dbReference>
<accession>A0A3Q3H3H0</accession>
<dbReference type="PROSITE" id="PS50835">
    <property type="entry name" value="IG_LIKE"/>
    <property type="match status" value="1"/>
</dbReference>
<evidence type="ECO:0000256" key="1">
    <source>
        <dbReference type="SAM" id="MobiDB-lite"/>
    </source>
</evidence>
<sequence>MHFTDWNIFLSWISPEWRLSALCARVLVLVPKLYRAEAHQLYGLSIDSACSSDLCSGASVSISCRTSQNVYYSSPYHYLACTRASGIPDRFSGSGSNSAFTLTISGVQTEDAAVYYCQSLHSINSQGVHTVKKRRTKTSLNMIKTLKINQPSYLFWIINLIVNALKQYTLFTSRGLWKTETSQNSETLEKTQHNNHTGHRLK</sequence>
<dbReference type="Gene3D" id="2.60.40.10">
    <property type="entry name" value="Immunoglobulins"/>
    <property type="match status" value="1"/>
</dbReference>
<dbReference type="InterPro" id="IPR036179">
    <property type="entry name" value="Ig-like_dom_sf"/>
</dbReference>
<dbReference type="GeneTree" id="ENSGT01000000219396"/>